<evidence type="ECO:0000313" key="2">
    <source>
        <dbReference type="EMBL" id="RXJ91096.1"/>
    </source>
</evidence>
<reference evidence="2 4" key="1">
    <citation type="submission" date="2017-10" db="EMBL/GenBank/DDBJ databases">
        <title>Genomics of the genus Arcobacter.</title>
        <authorList>
            <person name="Perez-Cataluna A."/>
            <person name="Figueras M.J."/>
        </authorList>
    </citation>
    <scope>NUCLEOTIDE SEQUENCE [LARGE SCALE GENOMIC DNA]</scope>
    <source>
        <strain evidence="2 4">LMG 25534</strain>
    </source>
</reference>
<evidence type="ECO:0000313" key="1">
    <source>
        <dbReference type="EMBL" id="AXK48569.1"/>
    </source>
</evidence>
<dbReference type="EMBL" id="CP031367">
    <property type="protein sequence ID" value="AXK48569.1"/>
    <property type="molecule type" value="Genomic_DNA"/>
</dbReference>
<dbReference type="AlphaFoldDB" id="A0AAD0QIX2"/>
<dbReference type="EMBL" id="PDKD01000010">
    <property type="protein sequence ID" value="RXJ91096.1"/>
    <property type="molecule type" value="Genomic_DNA"/>
</dbReference>
<sequence length="165" mass="19605">MPIIIRILPMDKINEFKGKKSELVQSDFFLNEVPSRVVDGFQGIYCFKSNKIKIDDQETYILFQYDNYIIACAKLDNTILINSHKNYKGYYILPPQTIYTFDKISLNDLNKNIFYNDPIKRFSQVCHKRELKNINDFIKNEIVKNLQRVIQENLTIKHNFQCEPI</sequence>
<organism evidence="1 3">
    <name type="scientific">Aliarcobacter trophiarum LMG 25534</name>
    <dbReference type="NCBI Taxonomy" id="1032241"/>
    <lineage>
        <taxon>Bacteria</taxon>
        <taxon>Pseudomonadati</taxon>
        <taxon>Campylobacterota</taxon>
        <taxon>Epsilonproteobacteria</taxon>
        <taxon>Campylobacterales</taxon>
        <taxon>Arcobacteraceae</taxon>
        <taxon>Aliarcobacter</taxon>
    </lineage>
</organism>
<dbReference type="KEGG" id="atp:ATR_0700"/>
<evidence type="ECO:0000313" key="3">
    <source>
        <dbReference type="Proteomes" id="UP000254504"/>
    </source>
</evidence>
<dbReference type="RefSeq" id="WP_115428100.1">
    <property type="nucleotide sequence ID" value="NZ_CP031367.1"/>
</dbReference>
<accession>A0AAD0QIX2</accession>
<proteinExistence type="predicted"/>
<protein>
    <submittedName>
        <fullName evidence="1">Uncharacterized protein</fullName>
    </submittedName>
</protein>
<evidence type="ECO:0000313" key="4">
    <source>
        <dbReference type="Proteomes" id="UP000289132"/>
    </source>
</evidence>
<name>A0AAD0QIX2_9BACT</name>
<reference evidence="1 3" key="2">
    <citation type="submission" date="2018-07" db="EMBL/GenBank/DDBJ databases">
        <title>Complete genome of the Arcobacter trophiarum type strain LMG 25534.</title>
        <authorList>
            <person name="Miller W.G."/>
            <person name="Yee E."/>
        </authorList>
    </citation>
    <scope>NUCLEOTIDE SEQUENCE [LARGE SCALE GENOMIC DNA]</scope>
    <source>
        <strain evidence="1 3">LMG 25534</strain>
    </source>
</reference>
<gene>
    <name evidence="1" type="ORF">ATR_0700</name>
    <name evidence="2" type="ORF">CRU87_06825</name>
</gene>
<dbReference type="Proteomes" id="UP000289132">
    <property type="component" value="Unassembled WGS sequence"/>
</dbReference>
<dbReference type="Proteomes" id="UP000254504">
    <property type="component" value="Chromosome"/>
</dbReference>
<keyword evidence="4" id="KW-1185">Reference proteome</keyword>